<evidence type="ECO:0000259" key="1">
    <source>
        <dbReference type="Pfam" id="PF14541"/>
    </source>
</evidence>
<dbReference type="PROSITE" id="PS51257">
    <property type="entry name" value="PROKAR_LIPOPROTEIN"/>
    <property type="match status" value="1"/>
</dbReference>
<dbReference type="ExpressionAtlas" id="M8BJ25">
    <property type="expression patterns" value="baseline"/>
</dbReference>
<dbReference type="PANTHER" id="PTHR47965:SF47">
    <property type="entry name" value="OS01G0937600 PROTEIN"/>
    <property type="match status" value="1"/>
</dbReference>
<organism evidence="2">
    <name type="scientific">Aegilops tauschii</name>
    <name type="common">Tausch's goatgrass</name>
    <name type="synonym">Aegilops squarrosa</name>
    <dbReference type="NCBI Taxonomy" id="37682"/>
    <lineage>
        <taxon>Eukaryota</taxon>
        <taxon>Viridiplantae</taxon>
        <taxon>Streptophyta</taxon>
        <taxon>Embryophyta</taxon>
        <taxon>Tracheophyta</taxon>
        <taxon>Spermatophyta</taxon>
        <taxon>Magnoliopsida</taxon>
        <taxon>Liliopsida</taxon>
        <taxon>Poales</taxon>
        <taxon>Poaceae</taxon>
        <taxon>BOP clade</taxon>
        <taxon>Pooideae</taxon>
        <taxon>Triticodae</taxon>
        <taxon>Triticeae</taxon>
        <taxon>Triticinae</taxon>
        <taxon>Aegilops</taxon>
    </lineage>
</organism>
<dbReference type="GO" id="GO:0006508">
    <property type="term" value="P:proteolysis"/>
    <property type="evidence" value="ECO:0007669"/>
    <property type="project" value="InterPro"/>
</dbReference>
<dbReference type="GO" id="GO:0004190">
    <property type="term" value="F:aspartic-type endopeptidase activity"/>
    <property type="evidence" value="ECO:0007669"/>
    <property type="project" value="InterPro"/>
</dbReference>
<name>M8BJ25_AEGTA</name>
<dbReference type="Gene3D" id="2.40.70.10">
    <property type="entry name" value="Acid Proteases"/>
    <property type="match status" value="1"/>
</dbReference>
<dbReference type="InterPro" id="IPR001461">
    <property type="entry name" value="Aspartic_peptidase_A1"/>
</dbReference>
<proteinExistence type="predicted"/>
<dbReference type="AlphaFoldDB" id="M8BJ25"/>
<dbReference type="PANTHER" id="PTHR47965">
    <property type="entry name" value="ASPARTYL PROTEASE-RELATED"/>
    <property type="match status" value="1"/>
</dbReference>
<accession>M8BJ25</accession>
<reference evidence="2" key="1">
    <citation type="submission" date="2015-06" db="UniProtKB">
        <authorList>
            <consortium name="EnsemblPlants"/>
        </authorList>
    </citation>
    <scope>IDENTIFICATION</scope>
</reference>
<dbReference type="Pfam" id="PF14541">
    <property type="entry name" value="TAXi_C"/>
    <property type="match status" value="1"/>
</dbReference>
<sequence length="402" mass="43563">MSARAELFDTTPKKHVFHRVIVSSLVLLLSCTLASGEQTPHKPLVTKLAKDPITSLYTITIKADKSPLLLDLTGRSSGRRAHPHRRRHRTPLWHASPLAAQRGFGGKFALCLPDFATLGYGDVPPDPYFTPLLTNPVNAAGYYIPVKGISVSWHEVDAPAALLRGALDLDAATGRGGVVLSTATPYMIMRPDVFRAFAKAFDAAITRGKNPTSTVKRVVPAPKPFELCYKGGFPTTLKRPVSRDVPRINLELGGGATGNWTLFNDNYMVQVDGATCLAILPVGPGGMPVDGEPAVVIGGKQLENNLLVFDLEKQSYTLIDIDTSRAIAGPSETEPEVGDVGGGAHGDEDDEAWSQPRESYVGLGFNSLQGAWEHYNSYALRIAFSVKMNTFEAIYFYRQVGK</sequence>
<dbReference type="SUPFAM" id="SSF50630">
    <property type="entry name" value="Acid proteases"/>
    <property type="match status" value="1"/>
</dbReference>
<evidence type="ECO:0000313" key="2">
    <source>
        <dbReference type="EnsemblPlants" id="EMT25015"/>
    </source>
</evidence>
<dbReference type="InterPro" id="IPR032799">
    <property type="entry name" value="TAXi_C"/>
</dbReference>
<dbReference type="EnsemblPlants" id="EMT25015">
    <property type="protein sequence ID" value="EMT25015"/>
    <property type="gene ID" value="F775_11812"/>
</dbReference>
<protein>
    <submittedName>
        <fullName evidence="2">Basic 7S globulin 2</fullName>
    </submittedName>
</protein>
<feature type="domain" description="Xylanase inhibitor C-terminal" evidence="1">
    <location>
        <begin position="142"/>
        <end position="314"/>
    </location>
</feature>
<dbReference type="InterPro" id="IPR021109">
    <property type="entry name" value="Peptidase_aspartic_dom_sf"/>
</dbReference>